<feature type="region of interest" description="Disordered" evidence="4">
    <location>
        <begin position="614"/>
        <end position="640"/>
    </location>
</feature>
<keyword evidence="7" id="KW-1185">Reference proteome</keyword>
<dbReference type="GO" id="GO:0005524">
    <property type="term" value="F:ATP binding"/>
    <property type="evidence" value="ECO:0007669"/>
    <property type="project" value="UniProtKB-KW"/>
</dbReference>
<dbReference type="HOGENOM" id="CLU_274915_0_0_1"/>
<dbReference type="eggNOG" id="KOG0392">
    <property type="taxonomic scope" value="Eukaryota"/>
</dbReference>
<feature type="region of interest" description="Disordered" evidence="4">
    <location>
        <begin position="1132"/>
        <end position="1164"/>
    </location>
</feature>
<dbReference type="PROSITE" id="PS51192">
    <property type="entry name" value="HELICASE_ATP_BIND_1"/>
    <property type="match status" value="1"/>
</dbReference>
<evidence type="ECO:0000256" key="3">
    <source>
        <dbReference type="ARBA" id="ARBA00022840"/>
    </source>
</evidence>
<dbReference type="InterPro" id="IPR014001">
    <property type="entry name" value="Helicase_ATP-bd"/>
</dbReference>
<evidence type="ECO:0000256" key="2">
    <source>
        <dbReference type="ARBA" id="ARBA00022801"/>
    </source>
</evidence>
<dbReference type="GO" id="GO:0008094">
    <property type="term" value="F:ATP-dependent activity, acting on DNA"/>
    <property type="evidence" value="ECO:0007669"/>
    <property type="project" value="TreeGrafter"/>
</dbReference>
<dbReference type="InterPro" id="IPR000330">
    <property type="entry name" value="SNF2_N"/>
</dbReference>
<keyword evidence="1" id="KW-0547">Nucleotide-binding</keyword>
<evidence type="ECO:0000259" key="5">
    <source>
        <dbReference type="PROSITE" id="PS51192"/>
    </source>
</evidence>
<dbReference type="InterPro" id="IPR050628">
    <property type="entry name" value="SNF2_RAD54_helicase_TF"/>
</dbReference>
<accession>A0A0D3I2Y8</accession>
<proteinExistence type="predicted"/>
<evidence type="ECO:0000313" key="7">
    <source>
        <dbReference type="Proteomes" id="UP000013827"/>
    </source>
</evidence>
<feature type="compositionally biased region" description="Low complexity" evidence="4">
    <location>
        <begin position="618"/>
        <end position="630"/>
    </location>
</feature>
<reference evidence="7" key="1">
    <citation type="journal article" date="2013" name="Nature">
        <title>Pan genome of the phytoplankton Emiliania underpins its global distribution.</title>
        <authorList>
            <person name="Read B.A."/>
            <person name="Kegel J."/>
            <person name="Klute M.J."/>
            <person name="Kuo A."/>
            <person name="Lefebvre S.C."/>
            <person name="Maumus F."/>
            <person name="Mayer C."/>
            <person name="Miller J."/>
            <person name="Monier A."/>
            <person name="Salamov A."/>
            <person name="Young J."/>
            <person name="Aguilar M."/>
            <person name="Claverie J.M."/>
            <person name="Frickenhaus S."/>
            <person name="Gonzalez K."/>
            <person name="Herman E.K."/>
            <person name="Lin Y.C."/>
            <person name="Napier J."/>
            <person name="Ogata H."/>
            <person name="Sarno A.F."/>
            <person name="Shmutz J."/>
            <person name="Schroeder D."/>
            <person name="de Vargas C."/>
            <person name="Verret F."/>
            <person name="von Dassow P."/>
            <person name="Valentin K."/>
            <person name="Van de Peer Y."/>
            <person name="Wheeler G."/>
            <person name="Dacks J.B."/>
            <person name="Delwiche C.F."/>
            <person name="Dyhrman S.T."/>
            <person name="Glockner G."/>
            <person name="John U."/>
            <person name="Richards T."/>
            <person name="Worden A.Z."/>
            <person name="Zhang X."/>
            <person name="Grigoriev I.V."/>
            <person name="Allen A.E."/>
            <person name="Bidle K."/>
            <person name="Borodovsky M."/>
            <person name="Bowler C."/>
            <person name="Brownlee C."/>
            <person name="Cock J.M."/>
            <person name="Elias M."/>
            <person name="Gladyshev V.N."/>
            <person name="Groth M."/>
            <person name="Guda C."/>
            <person name="Hadaegh A."/>
            <person name="Iglesias-Rodriguez M.D."/>
            <person name="Jenkins J."/>
            <person name="Jones B.M."/>
            <person name="Lawson T."/>
            <person name="Leese F."/>
            <person name="Lindquist E."/>
            <person name="Lobanov A."/>
            <person name="Lomsadze A."/>
            <person name="Malik S.B."/>
            <person name="Marsh M.E."/>
            <person name="Mackinder L."/>
            <person name="Mock T."/>
            <person name="Mueller-Roeber B."/>
            <person name="Pagarete A."/>
            <person name="Parker M."/>
            <person name="Probert I."/>
            <person name="Quesneville H."/>
            <person name="Raines C."/>
            <person name="Rensing S.A."/>
            <person name="Riano-Pachon D.M."/>
            <person name="Richier S."/>
            <person name="Rokitta S."/>
            <person name="Shiraiwa Y."/>
            <person name="Soanes D.M."/>
            <person name="van der Giezen M."/>
            <person name="Wahlund T.M."/>
            <person name="Williams B."/>
            <person name="Wilson W."/>
            <person name="Wolfe G."/>
            <person name="Wurch L.L."/>
        </authorList>
    </citation>
    <scope>NUCLEOTIDE SEQUENCE</scope>
</reference>
<dbReference type="GeneID" id="17251786"/>
<dbReference type="InterPro" id="IPR027417">
    <property type="entry name" value="P-loop_NTPase"/>
</dbReference>
<dbReference type="PANTHER" id="PTHR45626">
    <property type="entry name" value="TRANSCRIPTION TERMINATION FACTOR 2-RELATED"/>
    <property type="match status" value="1"/>
</dbReference>
<dbReference type="PaxDb" id="2903-EOD05623"/>
<protein>
    <recommendedName>
        <fullName evidence="5">Helicase ATP-binding domain-containing protein</fullName>
    </recommendedName>
</protein>
<dbReference type="Pfam" id="PF00176">
    <property type="entry name" value="SNF2-rel_dom"/>
    <property type="match status" value="1"/>
</dbReference>
<name>A0A0D3I2Y8_EMIH1</name>
<sequence length="1164" mass="125044">MASALGGGGGYRAAPARVTAWTEQRLPTAAAWNMSETDFAQQGLTGRGRTLMRHMGEYVAAAEAPASRCGDLAEEFVAGFVPPECAVTAPEPELYSPLLDHFADDRSHEGEFAQLGWPCGEEADEAEVEAAIGGNFEALTDSERPLFDLLNTVLDCCSPDVCCTIADLPYKWNGKALDGYFEGPFEVAGSFSELFMMQMLSGVEAAWGKLERPQVKALYLVEGRRTWLATRWAGARRWGSQGLAHVLAVFEQRVTGVRLEGVRHPLDALDAGRDVFVGMFGSRFNLLFYQALLHSNWLARDWDINSAPPGSHIAFELHETVGASGIANRTVRGVFTAASIDQMERQMPLAPPADPPGTSVFLRMDWEDFRLLVLGAVDSRCVTFPLRREIERMKEGPTVPPEDDLRLPDLASLYFADAAEGWSQADFEGAHNEWESSIAAAATHETAAHETHLQTTPVPVPPPATPLQLCSPIKAASGVSATTTAAGYTHIDAGSCEDYGCRAPATAEECLAAVDGGSPLYRAPKRSRGTDGPYSACDYKASAAQVTWREGRSAKCGEGKYPCICLCEACPGGLPCPQCGEAACECPALFAPDSHPHTTGKLKASIEEVIEQIEDDGGSSPSSASLIDASGDVESRAAPPATPLTDATVAAALALVAWGAHEVAHVSCRLEHLEFARMPLRRLLGACGGACATRTCPTIAATIPSPIRGGVAGSVLAMHRLLLYALVAMNGGPFSTDPVLQMARLAWFLRDSGGAGINLQTANVAMVLDPWWSPAIERQAQDRIWRLRSPYDEIFCYSFLAGETVDEYVQAKKEEKEEIAADTIERVADCAPPLSDAAGGKKGEPAERAVVKQLSEAGYDSKAPALQPHQTFGVCWLVRQEAGDNPLAKGVQGGLLADDMGLGKTLQLLCTIALGGSLPTLVICPLAVFNSWEKDAARLSAGELQRMQAAASAAGRKLVLVTNYETFRNRVAALQDIAWERLVVDESHKLNNRANGILHLAVSSALTPDELNERAKVGGRELDCKIRWCVTGTPVTNKLEDWTAQLATIGATVAQQEVMPTLVGSDALHGLALRRTKLGVKAASGTKLPRCFVRAHWSALPPEEQQKYFEELSKSGGLGKWVRGRMLTTVHAEKKESKEESKDAPSATAWVRNETGRLARPGPK</sequence>
<dbReference type="eggNOG" id="KOG1002">
    <property type="taxonomic scope" value="Eukaryota"/>
</dbReference>
<feature type="region of interest" description="Disordered" evidence="4">
    <location>
        <begin position="445"/>
        <end position="465"/>
    </location>
</feature>
<dbReference type="Proteomes" id="UP000013827">
    <property type="component" value="Unassembled WGS sequence"/>
</dbReference>
<feature type="compositionally biased region" description="Basic and acidic residues" evidence="4">
    <location>
        <begin position="1132"/>
        <end position="1143"/>
    </location>
</feature>
<dbReference type="Gene3D" id="3.40.50.1240">
    <property type="entry name" value="Phosphoglycerate mutase-like"/>
    <property type="match status" value="1"/>
</dbReference>
<dbReference type="EnsemblProtists" id="EOD05623">
    <property type="protein sequence ID" value="EOD05623"/>
    <property type="gene ID" value="EMIHUDRAFT_220069"/>
</dbReference>
<keyword evidence="2" id="KW-0378">Hydrolase</keyword>
<evidence type="ECO:0000313" key="6">
    <source>
        <dbReference type="EnsemblProtists" id="EOD05623"/>
    </source>
</evidence>
<dbReference type="InterPro" id="IPR049730">
    <property type="entry name" value="SNF2/RAD54-like_C"/>
</dbReference>
<dbReference type="AlphaFoldDB" id="A0A0D3I2Y8"/>
<reference evidence="6" key="2">
    <citation type="submission" date="2024-10" db="UniProtKB">
        <authorList>
            <consortium name="EnsemblProtists"/>
        </authorList>
    </citation>
    <scope>IDENTIFICATION</scope>
</reference>
<dbReference type="CDD" id="cd18793">
    <property type="entry name" value="SF2_C_SNF"/>
    <property type="match status" value="1"/>
</dbReference>
<dbReference type="SUPFAM" id="SSF52540">
    <property type="entry name" value="P-loop containing nucleoside triphosphate hydrolases"/>
    <property type="match status" value="2"/>
</dbReference>
<dbReference type="STRING" id="2903.R1B7M0"/>
<dbReference type="SMART" id="SM00487">
    <property type="entry name" value="DEXDc"/>
    <property type="match status" value="1"/>
</dbReference>
<dbReference type="GO" id="GO:0006281">
    <property type="term" value="P:DNA repair"/>
    <property type="evidence" value="ECO:0007669"/>
    <property type="project" value="TreeGrafter"/>
</dbReference>
<evidence type="ECO:0000256" key="1">
    <source>
        <dbReference type="ARBA" id="ARBA00022741"/>
    </source>
</evidence>
<dbReference type="RefSeq" id="XP_005758052.1">
    <property type="nucleotide sequence ID" value="XM_005757995.1"/>
</dbReference>
<dbReference type="GO" id="GO:0005634">
    <property type="term" value="C:nucleus"/>
    <property type="evidence" value="ECO:0007669"/>
    <property type="project" value="TreeGrafter"/>
</dbReference>
<dbReference type="Gene3D" id="3.40.50.300">
    <property type="entry name" value="P-loop containing nucleotide triphosphate hydrolases"/>
    <property type="match status" value="1"/>
</dbReference>
<dbReference type="InterPro" id="IPR038718">
    <property type="entry name" value="SNF2-like_sf"/>
</dbReference>
<dbReference type="KEGG" id="ehx:EMIHUDRAFT_220069"/>
<dbReference type="InterPro" id="IPR029033">
    <property type="entry name" value="His_PPase_superfam"/>
</dbReference>
<feature type="domain" description="Helicase ATP-binding" evidence="5">
    <location>
        <begin position="885"/>
        <end position="1025"/>
    </location>
</feature>
<dbReference type="GO" id="GO:0016787">
    <property type="term" value="F:hydrolase activity"/>
    <property type="evidence" value="ECO:0007669"/>
    <property type="project" value="UniProtKB-KW"/>
</dbReference>
<evidence type="ECO:0000256" key="4">
    <source>
        <dbReference type="SAM" id="MobiDB-lite"/>
    </source>
</evidence>
<organism evidence="6 7">
    <name type="scientific">Emiliania huxleyi (strain CCMP1516)</name>
    <dbReference type="NCBI Taxonomy" id="280463"/>
    <lineage>
        <taxon>Eukaryota</taxon>
        <taxon>Haptista</taxon>
        <taxon>Haptophyta</taxon>
        <taxon>Prymnesiophyceae</taxon>
        <taxon>Isochrysidales</taxon>
        <taxon>Noelaerhabdaceae</taxon>
        <taxon>Emiliania</taxon>
    </lineage>
</organism>
<dbReference type="Gene3D" id="3.40.50.10810">
    <property type="entry name" value="Tandem AAA-ATPase domain"/>
    <property type="match status" value="1"/>
</dbReference>
<keyword evidence="3" id="KW-0067">ATP-binding</keyword>